<name>A0A4R2J323_9PSEU</name>
<dbReference type="PANTHER" id="PTHR34820">
    <property type="entry name" value="INNER MEMBRANE PROTEIN YEBZ"/>
    <property type="match status" value="1"/>
</dbReference>
<dbReference type="InterPro" id="IPR007348">
    <property type="entry name" value="CopC_dom"/>
</dbReference>
<feature type="domain" description="CopC" evidence="7">
    <location>
        <begin position="42"/>
        <end position="135"/>
    </location>
</feature>
<evidence type="ECO:0000256" key="5">
    <source>
        <dbReference type="SAM" id="MobiDB-lite"/>
    </source>
</evidence>
<evidence type="ECO:0000256" key="3">
    <source>
        <dbReference type="ARBA" id="ARBA00022729"/>
    </source>
</evidence>
<dbReference type="EMBL" id="SLWS01000011">
    <property type="protein sequence ID" value="TCO52851.1"/>
    <property type="molecule type" value="Genomic_DNA"/>
</dbReference>
<dbReference type="AlphaFoldDB" id="A0A4R2J323"/>
<dbReference type="PANTHER" id="PTHR34820:SF4">
    <property type="entry name" value="INNER MEMBRANE PROTEIN YEBZ"/>
    <property type="match status" value="1"/>
</dbReference>
<proteinExistence type="predicted"/>
<dbReference type="Pfam" id="PF04234">
    <property type="entry name" value="CopC"/>
    <property type="match status" value="1"/>
</dbReference>
<protein>
    <recommendedName>
        <fullName evidence="7">CopC domain-containing protein</fullName>
    </recommendedName>
</protein>
<accession>A0A4R2J323</accession>
<evidence type="ECO:0000313" key="8">
    <source>
        <dbReference type="EMBL" id="TCO52851.1"/>
    </source>
</evidence>
<evidence type="ECO:0000256" key="6">
    <source>
        <dbReference type="SAM" id="Phobius"/>
    </source>
</evidence>
<keyword evidence="6" id="KW-0812">Transmembrane</keyword>
<keyword evidence="3" id="KW-0732">Signal</keyword>
<dbReference type="GO" id="GO:0042597">
    <property type="term" value="C:periplasmic space"/>
    <property type="evidence" value="ECO:0007669"/>
    <property type="project" value="InterPro"/>
</dbReference>
<feature type="region of interest" description="Disordered" evidence="5">
    <location>
        <begin position="141"/>
        <end position="176"/>
    </location>
</feature>
<feature type="compositionally biased region" description="Low complexity" evidence="5">
    <location>
        <begin position="141"/>
        <end position="165"/>
    </location>
</feature>
<dbReference type="GO" id="GO:0046688">
    <property type="term" value="P:response to copper ion"/>
    <property type="evidence" value="ECO:0007669"/>
    <property type="project" value="InterPro"/>
</dbReference>
<dbReference type="InterPro" id="IPR032694">
    <property type="entry name" value="CopC/D"/>
</dbReference>
<feature type="transmembrane region" description="Helical" evidence="6">
    <location>
        <begin position="184"/>
        <end position="203"/>
    </location>
</feature>
<evidence type="ECO:0000259" key="7">
    <source>
        <dbReference type="Pfam" id="PF04234"/>
    </source>
</evidence>
<dbReference type="InterPro" id="IPR014755">
    <property type="entry name" value="Cu-Rt/internalin_Ig-like"/>
</dbReference>
<keyword evidence="6" id="KW-0472">Membrane</keyword>
<keyword evidence="2" id="KW-0479">Metal-binding</keyword>
<evidence type="ECO:0000313" key="9">
    <source>
        <dbReference type="Proteomes" id="UP000295680"/>
    </source>
</evidence>
<comment type="subcellular location">
    <subcellularLocation>
        <location evidence="1">Cell envelope</location>
    </subcellularLocation>
</comment>
<evidence type="ECO:0000256" key="4">
    <source>
        <dbReference type="ARBA" id="ARBA00023008"/>
    </source>
</evidence>
<dbReference type="Proteomes" id="UP000295680">
    <property type="component" value="Unassembled WGS sequence"/>
</dbReference>
<keyword evidence="6" id="KW-1133">Transmembrane helix</keyword>
<dbReference type="Gene3D" id="2.60.40.1220">
    <property type="match status" value="1"/>
</dbReference>
<dbReference type="GO" id="GO:0005507">
    <property type="term" value="F:copper ion binding"/>
    <property type="evidence" value="ECO:0007669"/>
    <property type="project" value="InterPro"/>
</dbReference>
<dbReference type="GO" id="GO:0030313">
    <property type="term" value="C:cell envelope"/>
    <property type="evidence" value="ECO:0007669"/>
    <property type="project" value="UniProtKB-SubCell"/>
</dbReference>
<dbReference type="SUPFAM" id="SSF81296">
    <property type="entry name" value="E set domains"/>
    <property type="match status" value="1"/>
</dbReference>
<gene>
    <name evidence="8" type="ORF">EV192_11145</name>
</gene>
<reference evidence="8 9" key="1">
    <citation type="submission" date="2019-03" db="EMBL/GenBank/DDBJ databases">
        <title>Genomic Encyclopedia of Type Strains, Phase IV (KMG-IV): sequencing the most valuable type-strain genomes for metagenomic binning, comparative biology and taxonomic classification.</title>
        <authorList>
            <person name="Goeker M."/>
        </authorList>
    </citation>
    <scope>NUCLEOTIDE SEQUENCE [LARGE SCALE GENOMIC DNA]</scope>
    <source>
        <strain evidence="8 9">DSM 45934</strain>
    </source>
</reference>
<dbReference type="GO" id="GO:0006825">
    <property type="term" value="P:copper ion transport"/>
    <property type="evidence" value="ECO:0007669"/>
    <property type="project" value="InterPro"/>
</dbReference>
<dbReference type="GO" id="GO:0005886">
    <property type="term" value="C:plasma membrane"/>
    <property type="evidence" value="ECO:0007669"/>
    <property type="project" value="TreeGrafter"/>
</dbReference>
<organism evidence="8 9">
    <name type="scientific">Actinocrispum wychmicini</name>
    <dbReference type="NCBI Taxonomy" id="1213861"/>
    <lineage>
        <taxon>Bacteria</taxon>
        <taxon>Bacillati</taxon>
        <taxon>Actinomycetota</taxon>
        <taxon>Actinomycetes</taxon>
        <taxon>Pseudonocardiales</taxon>
        <taxon>Pseudonocardiaceae</taxon>
        <taxon>Actinocrispum</taxon>
    </lineage>
</organism>
<keyword evidence="4" id="KW-0186">Copper</keyword>
<sequence>MADYCVVPRLEGLPVMLVRRLTIPLLLAGTALFAVAGPASAHADLKSSDPAQGATLQAAPQQIKLTFSEAVDVPADAIAVTGPDGSKWTVGQVAKAGAVLTAPVTPTGPAGQYTVTYKVTADDGDTVTGKIAFTLATAASTPTTTTSTTTSSTPPPSSSSAAPASEQPVPAAQSNSGDSGGVPVWIWIVGAVVLLAIGVGVGLKFRRT</sequence>
<evidence type="ECO:0000256" key="1">
    <source>
        <dbReference type="ARBA" id="ARBA00004196"/>
    </source>
</evidence>
<comment type="caution">
    <text evidence="8">The sequence shown here is derived from an EMBL/GenBank/DDBJ whole genome shotgun (WGS) entry which is preliminary data.</text>
</comment>
<dbReference type="InterPro" id="IPR014756">
    <property type="entry name" value="Ig_E-set"/>
</dbReference>
<evidence type="ECO:0000256" key="2">
    <source>
        <dbReference type="ARBA" id="ARBA00022723"/>
    </source>
</evidence>
<keyword evidence="9" id="KW-1185">Reference proteome</keyword>